<reference evidence="3 4" key="1">
    <citation type="submission" date="2019-02" db="EMBL/GenBank/DDBJ databases">
        <title>Deep-cultivation of Planctomycetes and their phenomic and genomic characterization uncovers novel biology.</title>
        <authorList>
            <person name="Wiegand S."/>
            <person name="Jogler M."/>
            <person name="Boedeker C."/>
            <person name="Pinto D."/>
            <person name="Vollmers J."/>
            <person name="Rivas-Marin E."/>
            <person name="Kohn T."/>
            <person name="Peeters S.H."/>
            <person name="Heuer A."/>
            <person name="Rast P."/>
            <person name="Oberbeckmann S."/>
            <person name="Bunk B."/>
            <person name="Jeske O."/>
            <person name="Meyerdierks A."/>
            <person name="Storesund J.E."/>
            <person name="Kallscheuer N."/>
            <person name="Luecker S."/>
            <person name="Lage O.M."/>
            <person name="Pohl T."/>
            <person name="Merkel B.J."/>
            <person name="Hornburger P."/>
            <person name="Mueller R.-W."/>
            <person name="Bruemmer F."/>
            <person name="Labrenz M."/>
            <person name="Spormann A.M."/>
            <person name="Op den Camp H."/>
            <person name="Overmann J."/>
            <person name="Amann R."/>
            <person name="Jetten M.S.M."/>
            <person name="Mascher T."/>
            <person name="Medema M.H."/>
            <person name="Devos D.P."/>
            <person name="Kaster A.-K."/>
            <person name="Ovreas L."/>
            <person name="Rohde M."/>
            <person name="Galperin M.Y."/>
            <person name="Jogler C."/>
        </authorList>
    </citation>
    <scope>NUCLEOTIDE SEQUENCE [LARGE SCALE GENOMIC DNA]</scope>
    <source>
        <strain evidence="3 4">FF011L</strain>
    </source>
</reference>
<dbReference type="OrthoDB" id="257265at2"/>
<keyword evidence="4" id="KW-1185">Reference proteome</keyword>
<feature type="compositionally biased region" description="Low complexity" evidence="1">
    <location>
        <begin position="341"/>
        <end position="384"/>
    </location>
</feature>
<proteinExistence type="predicted"/>
<feature type="signal peptide" evidence="2">
    <location>
        <begin position="1"/>
        <end position="22"/>
    </location>
</feature>
<feature type="region of interest" description="Disordered" evidence="1">
    <location>
        <begin position="312"/>
        <end position="562"/>
    </location>
</feature>
<evidence type="ECO:0000313" key="4">
    <source>
        <dbReference type="Proteomes" id="UP000320672"/>
    </source>
</evidence>
<evidence type="ECO:0000256" key="1">
    <source>
        <dbReference type="SAM" id="MobiDB-lite"/>
    </source>
</evidence>
<evidence type="ECO:0000256" key="2">
    <source>
        <dbReference type="SAM" id="SignalP"/>
    </source>
</evidence>
<evidence type="ECO:0008006" key="5">
    <source>
        <dbReference type="Google" id="ProtNLM"/>
    </source>
</evidence>
<feature type="compositionally biased region" description="Low complexity" evidence="1">
    <location>
        <begin position="533"/>
        <end position="549"/>
    </location>
</feature>
<keyword evidence="2" id="KW-0732">Signal</keyword>
<feature type="chain" id="PRO_5021830010" description="Ser-Thr-rich glycosyl-phosphatidyl-inositol-anchored membrane family protein" evidence="2">
    <location>
        <begin position="23"/>
        <end position="801"/>
    </location>
</feature>
<gene>
    <name evidence="3" type="ORF">FF011L_50090</name>
</gene>
<feature type="region of interest" description="Disordered" evidence="1">
    <location>
        <begin position="54"/>
        <end position="73"/>
    </location>
</feature>
<dbReference type="Proteomes" id="UP000320672">
    <property type="component" value="Chromosome"/>
</dbReference>
<name>A0A517MMV3_9BACT</name>
<dbReference type="EMBL" id="CP036262">
    <property type="protein sequence ID" value="QDS96201.1"/>
    <property type="molecule type" value="Genomic_DNA"/>
</dbReference>
<feature type="compositionally biased region" description="Pro residues" evidence="1">
    <location>
        <begin position="283"/>
        <end position="293"/>
    </location>
</feature>
<feature type="compositionally biased region" description="Polar residues" evidence="1">
    <location>
        <begin position="501"/>
        <end position="523"/>
    </location>
</feature>
<sequence length="801" mass="86424" precursor="true">MRKHLRALLIATICSVPVAAQAQYGQSQYGQSQPGQVPYTPEANAAAQNTNFAAHVPRPSGQPTRPQTSGTQQTEARGIFLNVPQFDIPFSVASVGTQPQEVQLYLSRDAGARWELFARQPANSRNFPFTAPEDGDYWFATRTIDVSGAAHPAGPVQPQLRVTVDTENPNLEARADADGNGQVIVDYRITDVAPEAKSLRVEYMTDSVRQWMAVDSASQPVNEEKQGVSEGRLVWVPESDWRHVYIRLIVRDRAGNQTVLTRQVEKPRMARQEIPAKLASSPLLPPPPLPDNQPPVYANPAAIEAIAASQRSNGPLTGHPQRSNMAQQPFNPVYNPPAPRQPVAQQVQQAPAAAAPATPNWPTPSAFSQAAPGAANLPATAANGQGNPTPPARENRWSPPATQYVAQTPSSHTIRGMEGPLANSNPQTTNAYPTSHDAQIPTANNPSMERSSAPPEFGLNPPLSTRTNPESTPADAGTPANSEPPAPRTPQDALRPLAVETSENSRTQLTASGQRTSASNTEMVPTPPATADTYTSAPSRSTPATSANADNEPTDTVQSQRPALQFTQSISVDDMLASGAAIRQSDTRTFSLDYEVESIGRQGVETVELWATKDVGRSWTRWDADPDGQSPFDIITGGDGVYGFRIVVIGRNGLASPRPQAGEDADIFVLVDTTKPTVRITGARYGEQDDTGKLLITYQCEDSQNNLARRPVTLKFSETPQGPWTTIATGLENDGFYAWPADPELPSKIYLRVEATDRAENVGHDTLDQPIAVEGLAPRARIRGFQPVHEESAEVPAARFR</sequence>
<evidence type="ECO:0000313" key="3">
    <source>
        <dbReference type="EMBL" id="QDS96201.1"/>
    </source>
</evidence>
<feature type="compositionally biased region" description="Polar residues" evidence="1">
    <location>
        <begin position="400"/>
        <end position="413"/>
    </location>
</feature>
<feature type="compositionally biased region" description="Polar residues" evidence="1">
    <location>
        <begin position="61"/>
        <end position="73"/>
    </location>
</feature>
<feature type="compositionally biased region" description="Polar residues" evidence="1">
    <location>
        <begin position="462"/>
        <end position="471"/>
    </location>
</feature>
<dbReference type="AlphaFoldDB" id="A0A517MMV3"/>
<feature type="compositionally biased region" description="Polar residues" evidence="1">
    <location>
        <begin position="422"/>
        <end position="450"/>
    </location>
</feature>
<organism evidence="3 4">
    <name type="scientific">Roseimaritima multifibrata</name>
    <dbReference type="NCBI Taxonomy" id="1930274"/>
    <lineage>
        <taxon>Bacteria</taxon>
        <taxon>Pseudomonadati</taxon>
        <taxon>Planctomycetota</taxon>
        <taxon>Planctomycetia</taxon>
        <taxon>Pirellulales</taxon>
        <taxon>Pirellulaceae</taxon>
        <taxon>Roseimaritima</taxon>
    </lineage>
</organism>
<feature type="compositionally biased region" description="Polar residues" evidence="1">
    <location>
        <begin position="312"/>
        <end position="330"/>
    </location>
</feature>
<accession>A0A517MMV3</accession>
<feature type="region of interest" description="Disordered" evidence="1">
    <location>
        <begin position="277"/>
        <end position="297"/>
    </location>
</feature>
<dbReference type="RefSeq" id="WP_145354377.1">
    <property type="nucleotide sequence ID" value="NZ_CP036262.1"/>
</dbReference>
<protein>
    <recommendedName>
        <fullName evidence="5">Ser-Thr-rich glycosyl-phosphatidyl-inositol-anchored membrane family protein</fullName>
    </recommendedName>
</protein>
<dbReference type="KEGG" id="rml:FF011L_50090"/>